<organism evidence="1 2">
    <name type="scientific">Patiriisocius marinus</name>
    <dbReference type="NCBI Taxonomy" id="1397112"/>
    <lineage>
        <taxon>Bacteria</taxon>
        <taxon>Pseudomonadati</taxon>
        <taxon>Bacteroidota</taxon>
        <taxon>Flavobacteriia</taxon>
        <taxon>Flavobacteriales</taxon>
        <taxon>Flavobacteriaceae</taxon>
        <taxon>Patiriisocius</taxon>
    </lineage>
</organism>
<dbReference type="InterPro" id="IPR008969">
    <property type="entry name" value="CarboxyPept-like_regulatory"/>
</dbReference>
<dbReference type="AlphaFoldDB" id="A0A5J4J3F9"/>
<dbReference type="SUPFAM" id="SSF49464">
    <property type="entry name" value="Carboxypeptidase regulatory domain-like"/>
    <property type="match status" value="1"/>
</dbReference>
<keyword evidence="2" id="KW-1185">Reference proteome</keyword>
<protein>
    <submittedName>
        <fullName evidence="1">Uncharacterized protein</fullName>
    </submittedName>
</protein>
<name>A0A5J4J3F9_9FLAO</name>
<gene>
    <name evidence="1" type="ORF">ULMA_10950</name>
</gene>
<evidence type="ECO:0000313" key="1">
    <source>
        <dbReference type="EMBL" id="GER58987.1"/>
    </source>
</evidence>
<dbReference type="Proteomes" id="UP000326509">
    <property type="component" value="Unassembled WGS sequence"/>
</dbReference>
<accession>A0A5J4J3F9</accession>
<comment type="caution">
    <text evidence="1">The sequence shown here is derived from an EMBL/GenBank/DDBJ whole genome shotgun (WGS) entry which is preliminary data.</text>
</comment>
<dbReference type="EMBL" id="BKCG01000002">
    <property type="protein sequence ID" value="GER58987.1"/>
    <property type="molecule type" value="Genomic_DNA"/>
</dbReference>
<reference evidence="1 2" key="1">
    <citation type="submission" date="2019-08" db="EMBL/GenBank/DDBJ databases">
        <title>Draft genome sequence of Ulvibacter marinus type strain NBRC 109484.</title>
        <authorList>
            <person name="Kawano K."/>
            <person name="Ushijima N."/>
            <person name="Kihara M."/>
            <person name="Itoh H."/>
        </authorList>
    </citation>
    <scope>NUCLEOTIDE SEQUENCE [LARGE SCALE GENOMIC DNA]</scope>
    <source>
        <strain evidence="1 2">NBRC 109484</strain>
    </source>
</reference>
<sequence length="125" mass="14332">MEVENEFRKVSGIVKGYDIPKDGILVPYVGLKRAVITDSYGIFCLTVPKNNSVFIEIPICGALTIREIKTTDNNVIIDISEIEKSTKQILRSKQNWNKEKNKLLPILINIYNSTEYDRANNEYCF</sequence>
<proteinExistence type="predicted"/>
<evidence type="ECO:0000313" key="2">
    <source>
        <dbReference type="Proteomes" id="UP000326509"/>
    </source>
</evidence>